<feature type="transmembrane region" description="Helical" evidence="6">
    <location>
        <begin position="104"/>
        <end position="133"/>
    </location>
</feature>
<dbReference type="SUPFAM" id="SSF52402">
    <property type="entry name" value="Adenine nucleotide alpha hydrolases-like"/>
    <property type="match status" value="1"/>
</dbReference>
<dbReference type="RefSeq" id="WP_004624989.1">
    <property type="nucleotide sequence ID" value="NZ_AORV01000026.1"/>
</dbReference>
<sequence>MKDNEKSLSEINASVQIPKQYNLFKRLIAFVGPAYLVSIGYMDPGNWATDIAGGSQFGYALIWVLFMSNLMAVFLQSLSARLGIVTGMDLAQACAAHYKKGINYILWILTELAIVATDLAEVLGSAIGIQLLFHIPLEYGIIITALDTFIILFIQKFGVRKLEAIVVGLISIIGLSFLIEIILSKPDYALVAKGFIPSLPGKGALFIAIGILGATVMPHNLYLHSSLVQSRNIERSDAGIKQAIKFNVLDSVVALNLAFFVNAAILVMAAAAFHRTGNVAVDEIQKAFQLLQPILGTTLAPILFAVALIASGQASTITGTLTGQIIMEGFINIRLQPWVRRLITRLLAIIPAMVVILYFGEASTGWLLVLSQVILSMQLSFAVIPLIHFASNRILMKKFVIPTWAKYISWFIAAVIMVLNIKLVMDTLAGLLNGKNINLLIAVLILCVSVSLGILLIYIVFEPLLAKIFGNKLQRRRETDIHGGGIMPVVREVKPFKKIAVALDFTDSDGEILSYAVGIARGSSELVLMHVIESAGASVYGNEIEDIETKTDRDRLNRYADELRKMGVKDVWVEIGYGNVVNALSGMITNNEADMVVFGSHGHKGVKDIIFGITSNRVKDRVKIPILIAK</sequence>
<feature type="transmembrane region" description="Helical" evidence="6">
    <location>
        <begin position="244"/>
        <end position="274"/>
    </location>
</feature>
<feature type="transmembrane region" description="Helical" evidence="6">
    <location>
        <begin position="23"/>
        <end position="41"/>
    </location>
</feature>
<dbReference type="EMBL" id="AORV01000026">
    <property type="protein sequence ID" value="EMS72728.1"/>
    <property type="molecule type" value="Genomic_DNA"/>
</dbReference>
<reference evidence="8 9" key="1">
    <citation type="journal article" date="2013" name="Genome Announc.">
        <title>Draft Genome Sequence of the Cellulolytic, Mesophilic, Anaerobic Bacterium Clostridium termitidis Strain CT1112 (DSM 5398).</title>
        <authorList>
            <person name="Lal S."/>
            <person name="Ramachandran U."/>
            <person name="Zhang X."/>
            <person name="Munir R."/>
            <person name="Sparling R."/>
            <person name="Levin D.B."/>
        </authorList>
    </citation>
    <scope>NUCLEOTIDE SEQUENCE [LARGE SCALE GENOMIC DNA]</scope>
    <source>
        <strain evidence="8 9">CT1112</strain>
    </source>
</reference>
<gene>
    <name evidence="6" type="primary">mntH</name>
    <name evidence="8" type="ORF">CTER_1359</name>
</gene>
<keyword evidence="6" id="KW-0406">Ion transport</keyword>
<feature type="transmembrane region" description="Helical" evidence="6">
    <location>
        <begin position="203"/>
        <end position="223"/>
    </location>
</feature>
<evidence type="ECO:0000256" key="3">
    <source>
        <dbReference type="ARBA" id="ARBA00022692"/>
    </source>
</evidence>
<keyword evidence="5 6" id="KW-0472">Membrane</keyword>
<dbReference type="GO" id="GO:0046872">
    <property type="term" value="F:metal ion binding"/>
    <property type="evidence" value="ECO:0007669"/>
    <property type="project" value="UniProtKB-UniRule"/>
</dbReference>
<evidence type="ECO:0000256" key="2">
    <source>
        <dbReference type="ARBA" id="ARBA00022448"/>
    </source>
</evidence>
<dbReference type="Pfam" id="PF00582">
    <property type="entry name" value="Usp"/>
    <property type="match status" value="1"/>
</dbReference>
<dbReference type="InterPro" id="IPR014729">
    <property type="entry name" value="Rossmann-like_a/b/a_fold"/>
</dbReference>
<feature type="transmembrane region" description="Helical" evidence="6">
    <location>
        <begin position="294"/>
        <end position="321"/>
    </location>
</feature>
<feature type="transmembrane region" description="Helical" evidence="6">
    <location>
        <begin position="164"/>
        <end position="183"/>
    </location>
</feature>
<dbReference type="NCBIfam" id="NF037982">
    <property type="entry name" value="Nramp_1"/>
    <property type="match status" value="1"/>
</dbReference>
<dbReference type="PANTHER" id="PTHR11706">
    <property type="entry name" value="SOLUTE CARRIER PROTEIN FAMILY 11 MEMBER"/>
    <property type="match status" value="1"/>
</dbReference>
<dbReference type="Gene3D" id="3.40.50.620">
    <property type="entry name" value="HUPs"/>
    <property type="match status" value="1"/>
</dbReference>
<comment type="caution">
    <text evidence="6">Lacks conserved residue(s) required for the propagation of feature annotation.</text>
</comment>
<keyword evidence="2 6" id="KW-0813">Transport</keyword>
<dbReference type="NCBIfam" id="NF001923">
    <property type="entry name" value="PRK00701.1"/>
    <property type="match status" value="1"/>
</dbReference>
<comment type="similarity">
    <text evidence="6">Belongs to the NRAMP family.</text>
</comment>
<keyword evidence="4 6" id="KW-1133">Transmembrane helix</keyword>
<feature type="transmembrane region" description="Helical" evidence="6">
    <location>
        <begin position="437"/>
        <end position="461"/>
    </location>
</feature>
<dbReference type="PRINTS" id="PR00447">
    <property type="entry name" value="NATRESASSCMP"/>
</dbReference>
<feature type="transmembrane region" description="Helical" evidence="6">
    <location>
        <begin position="342"/>
        <end position="360"/>
    </location>
</feature>
<feature type="transmembrane region" description="Helical" evidence="6">
    <location>
        <begin position="61"/>
        <end position="84"/>
    </location>
</feature>
<dbReference type="Pfam" id="PF01566">
    <property type="entry name" value="Nramp"/>
    <property type="match status" value="1"/>
</dbReference>
<proteinExistence type="inferred from homology"/>
<dbReference type="PATRIC" id="fig|1195236.3.peg.1678"/>
<dbReference type="PANTHER" id="PTHR11706:SF33">
    <property type="entry name" value="NATURAL RESISTANCE-ASSOCIATED MACROPHAGE PROTEIN 2"/>
    <property type="match status" value="1"/>
</dbReference>
<dbReference type="eggNOG" id="COG0589">
    <property type="taxonomic scope" value="Bacteria"/>
</dbReference>
<dbReference type="CDD" id="cd00293">
    <property type="entry name" value="USP-like"/>
    <property type="match status" value="1"/>
</dbReference>
<dbReference type="GO" id="GO:0005886">
    <property type="term" value="C:plasma membrane"/>
    <property type="evidence" value="ECO:0007669"/>
    <property type="project" value="UniProtKB-SubCell"/>
</dbReference>
<dbReference type="GO" id="GO:0015293">
    <property type="term" value="F:symporter activity"/>
    <property type="evidence" value="ECO:0007669"/>
    <property type="project" value="UniProtKB-UniRule"/>
</dbReference>
<evidence type="ECO:0000256" key="5">
    <source>
        <dbReference type="ARBA" id="ARBA00023136"/>
    </source>
</evidence>
<evidence type="ECO:0000313" key="8">
    <source>
        <dbReference type="EMBL" id="EMS72728.1"/>
    </source>
</evidence>
<feature type="transmembrane region" description="Helical" evidence="6">
    <location>
        <begin position="407"/>
        <end position="425"/>
    </location>
</feature>
<dbReference type="InterPro" id="IPR006016">
    <property type="entry name" value="UspA"/>
</dbReference>
<feature type="domain" description="UspA" evidence="7">
    <location>
        <begin position="496"/>
        <end position="630"/>
    </location>
</feature>
<keyword evidence="6" id="KW-1003">Cell membrane</keyword>
<dbReference type="GO" id="GO:0015086">
    <property type="term" value="F:cadmium ion transmembrane transporter activity"/>
    <property type="evidence" value="ECO:0007669"/>
    <property type="project" value="TreeGrafter"/>
</dbReference>
<feature type="transmembrane region" description="Helical" evidence="6">
    <location>
        <begin position="139"/>
        <end position="157"/>
    </location>
</feature>
<keyword evidence="9" id="KW-1185">Reference proteome</keyword>
<dbReference type="GO" id="GO:0034755">
    <property type="term" value="P:iron ion transmembrane transport"/>
    <property type="evidence" value="ECO:0007669"/>
    <property type="project" value="TreeGrafter"/>
</dbReference>
<comment type="caution">
    <text evidence="8">The sequence shown here is derived from an EMBL/GenBank/DDBJ whole genome shotgun (WGS) entry which is preliminary data.</text>
</comment>
<evidence type="ECO:0000256" key="6">
    <source>
        <dbReference type="HAMAP-Rule" id="MF_00221"/>
    </source>
</evidence>
<accession>S0FVY5</accession>
<evidence type="ECO:0000259" key="7">
    <source>
        <dbReference type="Pfam" id="PF00582"/>
    </source>
</evidence>
<dbReference type="STRING" id="1195236.CTER_1359"/>
<evidence type="ECO:0000313" key="9">
    <source>
        <dbReference type="Proteomes" id="UP000014155"/>
    </source>
</evidence>
<dbReference type="GO" id="GO:0005384">
    <property type="term" value="F:manganese ion transmembrane transporter activity"/>
    <property type="evidence" value="ECO:0007669"/>
    <property type="project" value="TreeGrafter"/>
</dbReference>
<dbReference type="Proteomes" id="UP000014155">
    <property type="component" value="Unassembled WGS sequence"/>
</dbReference>
<organism evidence="8 9">
    <name type="scientific">Ruminiclostridium cellobioparum subsp. termitidis CT1112</name>
    <dbReference type="NCBI Taxonomy" id="1195236"/>
    <lineage>
        <taxon>Bacteria</taxon>
        <taxon>Bacillati</taxon>
        <taxon>Bacillota</taxon>
        <taxon>Clostridia</taxon>
        <taxon>Eubacteriales</taxon>
        <taxon>Oscillospiraceae</taxon>
        <taxon>Ruminiclostridium</taxon>
    </lineage>
</organism>
<comment type="subcellular location">
    <subcellularLocation>
        <location evidence="6">Cell membrane</location>
        <topology evidence="6">Multi-pass membrane protein</topology>
    </subcellularLocation>
    <subcellularLocation>
        <location evidence="1">Membrane</location>
        <topology evidence="1">Multi-pass membrane protein</topology>
    </subcellularLocation>
</comment>
<name>S0FVY5_RUMCE</name>
<comment type="function">
    <text evidence="6">H(+)-stimulated, divalent metal cation uptake system.</text>
</comment>
<dbReference type="eggNOG" id="COG1914">
    <property type="taxonomic scope" value="Bacteria"/>
</dbReference>
<dbReference type="AlphaFoldDB" id="S0FVY5"/>
<keyword evidence="3 6" id="KW-0812">Transmembrane</keyword>
<evidence type="ECO:0000256" key="4">
    <source>
        <dbReference type="ARBA" id="ARBA00022989"/>
    </source>
</evidence>
<protein>
    <recommendedName>
        <fullName evidence="6">Divalent metal cation transporter MntH</fullName>
    </recommendedName>
</protein>
<keyword evidence="6" id="KW-0769">Symport</keyword>
<dbReference type="InterPro" id="IPR001046">
    <property type="entry name" value="NRAMP_fam"/>
</dbReference>
<dbReference type="HAMAP" id="MF_00221">
    <property type="entry name" value="NRAMP"/>
    <property type="match status" value="1"/>
</dbReference>
<dbReference type="NCBIfam" id="TIGR01197">
    <property type="entry name" value="nramp"/>
    <property type="match status" value="1"/>
</dbReference>
<feature type="transmembrane region" description="Helical" evidence="6">
    <location>
        <begin position="366"/>
        <end position="387"/>
    </location>
</feature>
<evidence type="ECO:0000256" key="1">
    <source>
        <dbReference type="ARBA" id="ARBA00004141"/>
    </source>
</evidence>